<organism evidence="6 7">
    <name type="scientific">Paenibacillus glycinis</name>
    <dbReference type="NCBI Taxonomy" id="2697035"/>
    <lineage>
        <taxon>Bacteria</taxon>
        <taxon>Bacillati</taxon>
        <taxon>Bacillota</taxon>
        <taxon>Bacilli</taxon>
        <taxon>Bacillales</taxon>
        <taxon>Paenibacillaceae</taxon>
        <taxon>Paenibacillus</taxon>
    </lineage>
</organism>
<feature type="chain" id="PRO_5045892530" description="SLH domain-containing protein" evidence="4">
    <location>
        <begin position="26"/>
        <end position="1529"/>
    </location>
</feature>
<keyword evidence="4" id="KW-0732">Signal</keyword>
<evidence type="ECO:0000313" key="6">
    <source>
        <dbReference type="EMBL" id="NBD26923.1"/>
    </source>
</evidence>
<comment type="similarity">
    <text evidence="1">Belongs to the glycosyl hydrolase 10 (cellulase F) family.</text>
</comment>
<keyword evidence="7" id="KW-1185">Reference proteome</keyword>
<dbReference type="PROSITE" id="PS51272">
    <property type="entry name" value="SLH"/>
    <property type="match status" value="3"/>
</dbReference>
<feature type="domain" description="SLH" evidence="5">
    <location>
        <begin position="1475"/>
        <end position="1529"/>
    </location>
</feature>
<dbReference type="InterPro" id="IPR059177">
    <property type="entry name" value="GH29D-like_dom"/>
</dbReference>
<dbReference type="RefSeq" id="WP_161745940.1">
    <property type="nucleotide sequence ID" value="NZ_JAAAMV010000024.1"/>
</dbReference>
<dbReference type="Pfam" id="PF00395">
    <property type="entry name" value="SLH"/>
    <property type="match status" value="3"/>
</dbReference>
<evidence type="ECO:0000256" key="3">
    <source>
        <dbReference type="SAM" id="MobiDB-lite"/>
    </source>
</evidence>
<evidence type="ECO:0000313" key="7">
    <source>
        <dbReference type="Proteomes" id="UP000665561"/>
    </source>
</evidence>
<gene>
    <name evidence="6" type="ORF">GT019_23885</name>
</gene>
<dbReference type="Gene3D" id="3.20.20.80">
    <property type="entry name" value="Glycosidases"/>
    <property type="match status" value="1"/>
</dbReference>
<dbReference type="Gene3D" id="2.60.120.260">
    <property type="entry name" value="Galactose-binding domain-like"/>
    <property type="match status" value="1"/>
</dbReference>
<feature type="domain" description="SLH" evidence="5">
    <location>
        <begin position="1348"/>
        <end position="1411"/>
    </location>
</feature>
<evidence type="ECO:0000256" key="2">
    <source>
        <dbReference type="ARBA" id="ARBA00022801"/>
    </source>
</evidence>
<evidence type="ECO:0000259" key="5">
    <source>
        <dbReference type="PROSITE" id="PS51272"/>
    </source>
</evidence>
<evidence type="ECO:0000256" key="4">
    <source>
        <dbReference type="SAM" id="SignalP"/>
    </source>
</evidence>
<dbReference type="Proteomes" id="UP000665561">
    <property type="component" value="Unassembled WGS sequence"/>
</dbReference>
<dbReference type="Pfam" id="PF13290">
    <property type="entry name" value="CHB_HEX_C_1"/>
    <property type="match status" value="1"/>
</dbReference>
<sequence>MIRKAIGLAVIFAMLLGLFSPGARSAAYAAEGSAAHSLKVSMNGTWANFSQDAAVSTNSSYQASFWMKGSGTVTFRMMRSDWNATIASQTFAATGEWKKYTIPALNTDSNETLLFSITDGSAGGTVYIDDCFLGQAGGANALSNPEFADGMNGWTNDESQGPVFSLDDVEDHPGASGPAENPLDANGLVDELNDAGQLFAHSDKYGIDTSNPNVFGGDASRLSRGAAGVGEEVYAVYKTDYDVRSFSADAFYWDSQPVRDIAVSVSTDGTSYEPVGLNKTDFGGSWRKVNFSSYALPDGVRYVRVALPDLQDGENGWAVQLSRVVLNNSTAAVTADPPSGKLAGPSDVALSSETPDAEIYYFTDADPTEKRYDAPVHIDGYTKLYAYATKAGKENSFTDVFTYFTANQEKVDTYGQLKSANFPTKVTSDQQLLDDVAADQAYYDSLQAPERDSYGGLPGSKEQYGLEEKGYFNIQKLDGKFVMVDPIGNLYFSVGVDGTGYVGDTFTQVKGREYQYQWLPDKNDPTYASAFLNGNPDNFSFYVANKIKKAGGNPFNDADYYNESVERLKKWGFTSEGGFSNPPSADKLADPFPQVKFADLPTQDMIGSTGLFDIYKPTAAADIAQALADEGIAARKDDPLIIGYFFGNELPYQNFRSVFAAADPDAKNATKGALIDELIAKYGDIATFNAAWETTFGSFDELRAASLPVTSEAASADMDTFLEHYLDTFYSTITSEFRKVDPNHMMLGDRYLVNTMNNTDIREMISRVAGKYLDVISYNYYTYDLDLNRIKKMSELANKPLIFTEFHYGEPTQGLTGGVRVLDNEQEKGEAYRNYVEKAAASGVVVGAHWFEYLDQAATGRWFQGYNGESYGIGLLNVADRPYKTMLESVKATNDGIYDVVLGNKQPYSFDFGPGRSERNSDNKTDIKKTAAPMAIDGEKDASWPTGATLSLDDKDRILGAQKPDVSAAFDLAWDADNLYVYAHVSDPTPMQNAYEGFDIWNGDALELFVGPEFLDKPGALRVSDSQIILSGAGGFYCYNNKDPQPPIDTVVKPDADGKGYSVEAAIPLAGLNVADAADGRQLRFDIGFDNGEGNNRVGQYLWNGVDGNSSSRDKWGMATLVDRPDPVAGGGGGIFIPADGLTVDAEKGVIQTATPDLNAATGEAEATVPASAFGQLPASAPTITVNVPKKVGATGYAVNVPTAVLAHAANDQSVVIHTAAGTLTLPSNMLGGIDVQQAETVTLVIGAADATKLGDDLKRSIGAHPVVYVALRANGKDIPWRNPLAPASVSLPYTPTAAEAANPEHMTIWYIGADGRPDPVANARYDAQSGSVTFRTTHFSMYAIVYVEKHFADLDRYAWAKKQAEELASKGIITGTTDQAFSPAADITRADYLTLLVKTLGLTADFDGNFDDVQPGSHYYEAVGIAKALGIAAGSGGSLFEPKAAVSRQEMMTLAARALTKLGKLHASGGTAVLERFKDRGDIASYAADGAAALAAADLIQGAGGMLNPRGAATRAEAAVFLYNVYHL</sequence>
<protein>
    <recommendedName>
        <fullName evidence="5">SLH domain-containing protein</fullName>
    </recommendedName>
</protein>
<dbReference type="Pfam" id="PF06452">
    <property type="entry name" value="CBM9_1"/>
    <property type="match status" value="1"/>
</dbReference>
<feature type="region of interest" description="Disordered" evidence="3">
    <location>
        <begin position="152"/>
        <end position="187"/>
    </location>
</feature>
<dbReference type="EMBL" id="JAAAMV010000024">
    <property type="protein sequence ID" value="NBD26923.1"/>
    <property type="molecule type" value="Genomic_DNA"/>
</dbReference>
<feature type="signal peptide" evidence="4">
    <location>
        <begin position="1"/>
        <end position="25"/>
    </location>
</feature>
<dbReference type="SUPFAM" id="SSF49785">
    <property type="entry name" value="Galactose-binding domain-like"/>
    <property type="match status" value="1"/>
</dbReference>
<dbReference type="InterPro" id="IPR001119">
    <property type="entry name" value="SLH_dom"/>
</dbReference>
<proteinExistence type="inferred from homology"/>
<accession>A0ABW9XW41</accession>
<dbReference type="InterPro" id="IPR010502">
    <property type="entry name" value="Carb-bd_dom_fam9"/>
</dbReference>
<dbReference type="Pfam" id="PF02018">
    <property type="entry name" value="CBM_4_9"/>
    <property type="match status" value="1"/>
</dbReference>
<dbReference type="Gene3D" id="2.60.40.1190">
    <property type="match status" value="1"/>
</dbReference>
<reference evidence="6 7" key="1">
    <citation type="submission" date="2020-01" db="EMBL/GenBank/DDBJ databases">
        <title>Paenibacillus soybeanensis sp. nov. isolated from the nodules of soybean (Glycine max(L.) Merr).</title>
        <authorList>
            <person name="Wang H."/>
        </authorList>
    </citation>
    <scope>NUCLEOTIDE SEQUENCE [LARGE SCALE GENOMIC DNA]</scope>
    <source>
        <strain evidence="6 7">T1</strain>
    </source>
</reference>
<name>A0ABW9XW41_9BACL</name>
<keyword evidence="2" id="KW-0378">Hydrolase</keyword>
<feature type="domain" description="SLH" evidence="5">
    <location>
        <begin position="1412"/>
        <end position="1470"/>
    </location>
</feature>
<evidence type="ECO:0000256" key="1">
    <source>
        <dbReference type="ARBA" id="ARBA00007495"/>
    </source>
</evidence>
<dbReference type="SUPFAM" id="SSF51445">
    <property type="entry name" value="(Trans)glycosidases"/>
    <property type="match status" value="1"/>
</dbReference>
<dbReference type="InterPro" id="IPR017853">
    <property type="entry name" value="GH"/>
</dbReference>
<dbReference type="SUPFAM" id="SSF49344">
    <property type="entry name" value="CBD9-like"/>
    <property type="match status" value="1"/>
</dbReference>
<dbReference type="InterPro" id="IPR008979">
    <property type="entry name" value="Galactose-bd-like_sf"/>
</dbReference>
<comment type="caution">
    <text evidence="6">The sequence shown here is derived from an EMBL/GenBank/DDBJ whole genome shotgun (WGS) entry which is preliminary data.</text>
</comment>
<dbReference type="InterPro" id="IPR003305">
    <property type="entry name" value="CenC_carb-bd"/>
</dbReference>